<protein>
    <recommendedName>
        <fullName evidence="2">Heparinase II/III-like C-terminal domain-containing protein</fullName>
    </recommendedName>
</protein>
<evidence type="ECO:0000259" key="2">
    <source>
        <dbReference type="Pfam" id="PF07940"/>
    </source>
</evidence>
<dbReference type="Gene3D" id="2.70.98.70">
    <property type="match status" value="1"/>
</dbReference>
<evidence type="ECO:0000256" key="1">
    <source>
        <dbReference type="ARBA" id="ARBA00004196"/>
    </source>
</evidence>
<gene>
    <name evidence="3" type="ORF">MU1_13030</name>
</gene>
<dbReference type="InterPro" id="IPR012480">
    <property type="entry name" value="Hepar_II_III_C"/>
</dbReference>
<dbReference type="PANTHER" id="PTHR38045">
    <property type="entry name" value="CHROMOSOME 1, WHOLE GENOME SHOTGUN SEQUENCE"/>
    <property type="match status" value="1"/>
</dbReference>
<keyword evidence="4" id="KW-1185">Reference proteome</keyword>
<organism evidence="3 4">
    <name type="scientific">Paenibacillus glycanilyticus</name>
    <dbReference type="NCBI Taxonomy" id="126569"/>
    <lineage>
        <taxon>Bacteria</taxon>
        <taxon>Bacillati</taxon>
        <taxon>Bacillota</taxon>
        <taxon>Bacilli</taxon>
        <taxon>Bacillales</taxon>
        <taxon>Paenibacillaceae</taxon>
        <taxon>Paenibacillus</taxon>
    </lineage>
</organism>
<name>A0ABQ6G7I6_9BACL</name>
<comment type="caution">
    <text evidence="3">The sequence shown here is derived from an EMBL/GenBank/DDBJ whole genome shotgun (WGS) entry which is preliminary data.</text>
</comment>
<dbReference type="Proteomes" id="UP001157114">
    <property type="component" value="Unassembled WGS sequence"/>
</dbReference>
<dbReference type="SUPFAM" id="SSF48230">
    <property type="entry name" value="Chondroitin AC/alginate lyase"/>
    <property type="match status" value="1"/>
</dbReference>
<dbReference type="Pfam" id="PF07940">
    <property type="entry name" value="Hepar_II_III_C"/>
    <property type="match status" value="1"/>
</dbReference>
<dbReference type="PANTHER" id="PTHR38045:SF1">
    <property type="entry name" value="HEPARINASE II_III-LIKE PROTEIN"/>
    <property type="match status" value="1"/>
</dbReference>
<feature type="domain" description="Heparinase II/III-like C-terminal" evidence="2">
    <location>
        <begin position="368"/>
        <end position="471"/>
    </location>
</feature>
<sequence>MITYTYKAIRDAITAVQEVPRTLLGKEMNQRLLRQLAQSPHLEPLFAEARAASDLAKREPFPELKFSDLRLFAAQGTRLEYETPYFERRNRFISLLLVVLLEQEPSDLQALEDLIWEICGEYTWCLPAHLPMSPDRIPPRQRVDLFAAETAHALAEALYLLGDLLDPQVADRVRDEVEERVFQPLFESSSAFGWESSTSNWSAVCSGAAGMAAIMLVQDKERLAGITARVIRTMNVFLSGFEDDGCCTEGIGYWAYGFGFFFYYADMLHELTSGAINLLSGEKISKIASFPAAVQLSGASYTSFSDAWPDSQPHTGLMCRLHHRLGQALPEMNGVPALYRINRWAHASRNLLWSEAELLNGSMAQGNFFFPEAGWAVSKAMHASAQFSMACKGGHNDEPHNHNDLGQFILNVNGESLLTDLGAGVYTKDYFGELRYEHLHNASEGHSVPLVNGCQQAAGRTYAAELVGREGQGGMLEAEVDLTQAYPAESGLTKLIRAFSWRLEPELPQAELSIVDTYSFREANNRVEELFMSFHRPTLEHGRIIWKGERSKAVLVFDREMLQAEIEEIASQLHNAEPVLIYRVRLKAQALGAEVRIPLRFMVTAEV</sequence>
<comment type="subcellular location">
    <subcellularLocation>
        <location evidence="1">Cell envelope</location>
    </subcellularLocation>
</comment>
<dbReference type="RefSeq" id="WP_284237675.1">
    <property type="nucleotide sequence ID" value="NZ_BSSQ01000005.1"/>
</dbReference>
<proteinExistence type="predicted"/>
<reference evidence="3 4" key="1">
    <citation type="submission" date="2023-03" db="EMBL/GenBank/DDBJ databases">
        <title>Draft genome sequence of the bacteria which degrade cell wall of Tricholomamatutake.</title>
        <authorList>
            <person name="Konishi Y."/>
            <person name="Fukuta Y."/>
            <person name="Shirasaka N."/>
        </authorList>
    </citation>
    <scope>NUCLEOTIDE SEQUENCE [LARGE SCALE GENOMIC DNA]</scope>
    <source>
        <strain evidence="4">mu1</strain>
    </source>
</reference>
<accession>A0ABQ6G7I6</accession>
<dbReference type="Gene3D" id="1.50.10.100">
    <property type="entry name" value="Chondroitin AC/alginate lyase"/>
    <property type="match status" value="1"/>
</dbReference>
<dbReference type="EMBL" id="BSSQ01000005">
    <property type="protein sequence ID" value="GLX66959.1"/>
    <property type="molecule type" value="Genomic_DNA"/>
</dbReference>
<dbReference type="InterPro" id="IPR008929">
    <property type="entry name" value="Chondroitin_lyas"/>
</dbReference>
<evidence type="ECO:0000313" key="4">
    <source>
        <dbReference type="Proteomes" id="UP001157114"/>
    </source>
</evidence>
<evidence type="ECO:0000313" key="3">
    <source>
        <dbReference type="EMBL" id="GLX66959.1"/>
    </source>
</evidence>